<evidence type="ECO:0000256" key="1">
    <source>
        <dbReference type="SAM" id="MobiDB-lite"/>
    </source>
</evidence>
<dbReference type="Proteomes" id="UP000295292">
    <property type="component" value="Unassembled WGS sequence"/>
</dbReference>
<accession>A0A4R6WPH1</accession>
<keyword evidence="3" id="KW-1185">Reference proteome</keyword>
<sequence>MTKNKTVKTLLFTLMMTFIAVGTIAIAKEVMKKETVKIEAPAATETLYFVGTNPLNPDHYSPNPDPNKPCGLPQQTICQIEAPVDALGRPIMTAPAGSSTVGEEIQESLASLTDPEAEEPILNTTVKDFRPN</sequence>
<evidence type="ECO:0000313" key="3">
    <source>
        <dbReference type="Proteomes" id="UP000295292"/>
    </source>
</evidence>
<dbReference type="RefSeq" id="WP_133584395.1">
    <property type="nucleotide sequence ID" value="NZ_SNYV01000013.1"/>
</dbReference>
<gene>
    <name evidence="2" type="ORF">CLV99_2123</name>
</gene>
<dbReference type="OrthoDB" id="714339at2"/>
<dbReference type="EMBL" id="SNYV01000013">
    <property type="protein sequence ID" value="TDQ78145.1"/>
    <property type="molecule type" value="Genomic_DNA"/>
</dbReference>
<reference evidence="2 3" key="1">
    <citation type="submission" date="2019-03" db="EMBL/GenBank/DDBJ databases">
        <title>Genomic Encyclopedia of Archaeal and Bacterial Type Strains, Phase II (KMG-II): from individual species to whole genera.</title>
        <authorList>
            <person name="Goeker M."/>
        </authorList>
    </citation>
    <scope>NUCLEOTIDE SEQUENCE [LARGE SCALE GENOMIC DNA]</scope>
    <source>
        <strain evidence="2 3">DSM 28353</strain>
    </source>
</reference>
<dbReference type="AlphaFoldDB" id="A0A4R6WPH1"/>
<protein>
    <submittedName>
        <fullName evidence="2">Uncharacterized protein</fullName>
    </submittedName>
</protein>
<feature type="region of interest" description="Disordered" evidence="1">
    <location>
        <begin position="106"/>
        <end position="132"/>
    </location>
</feature>
<name>A0A4R6WPH1_9SPHI</name>
<comment type="caution">
    <text evidence="2">The sequence shown here is derived from an EMBL/GenBank/DDBJ whole genome shotgun (WGS) entry which is preliminary data.</text>
</comment>
<organism evidence="2 3">
    <name type="scientific">Sphingobacterium yanglingense</name>
    <dbReference type="NCBI Taxonomy" id="1437280"/>
    <lineage>
        <taxon>Bacteria</taxon>
        <taxon>Pseudomonadati</taxon>
        <taxon>Bacteroidota</taxon>
        <taxon>Sphingobacteriia</taxon>
        <taxon>Sphingobacteriales</taxon>
        <taxon>Sphingobacteriaceae</taxon>
        <taxon>Sphingobacterium</taxon>
    </lineage>
</organism>
<proteinExistence type="predicted"/>
<evidence type="ECO:0000313" key="2">
    <source>
        <dbReference type="EMBL" id="TDQ78145.1"/>
    </source>
</evidence>